<dbReference type="FunFam" id="1.10.10.10:FF:000876">
    <property type="entry name" value="Response regulator protein TodT"/>
    <property type="match status" value="1"/>
</dbReference>
<name>A0A2T5B5G9_MYCDI</name>
<keyword evidence="5" id="KW-0805">Transcription regulation</keyword>
<comment type="subcellular location">
    <subcellularLocation>
        <location evidence="1">Cytoplasm</location>
    </subcellularLocation>
</comment>
<evidence type="ECO:0000256" key="9">
    <source>
        <dbReference type="PROSITE-ProRule" id="PRU00169"/>
    </source>
</evidence>
<dbReference type="FunFam" id="3.40.50.2300:FF:000018">
    <property type="entry name" value="DNA-binding transcriptional regulator NtrC"/>
    <property type="match status" value="1"/>
</dbReference>
<dbReference type="InterPro" id="IPR016032">
    <property type="entry name" value="Sig_transdc_resp-reg_C-effctor"/>
</dbReference>
<keyword evidence="13" id="KW-1185">Reference proteome</keyword>
<dbReference type="SMART" id="SM00421">
    <property type="entry name" value="HTH_LUXR"/>
    <property type="match status" value="1"/>
</dbReference>
<dbReference type="PANTHER" id="PTHR44688:SF16">
    <property type="entry name" value="DNA-BINDING TRANSCRIPTIONAL ACTIVATOR DEVR_DOSR"/>
    <property type="match status" value="1"/>
</dbReference>
<dbReference type="GO" id="GO:0000160">
    <property type="term" value="P:phosphorelay signal transduction system"/>
    <property type="evidence" value="ECO:0007669"/>
    <property type="project" value="UniProtKB-KW"/>
</dbReference>
<dbReference type="GO" id="GO:0005737">
    <property type="term" value="C:cytoplasm"/>
    <property type="evidence" value="ECO:0007669"/>
    <property type="project" value="UniProtKB-SubCell"/>
</dbReference>
<dbReference type="PROSITE" id="PS00622">
    <property type="entry name" value="HTH_LUXR_1"/>
    <property type="match status" value="1"/>
</dbReference>
<keyword evidence="2" id="KW-0963">Cytoplasm</keyword>
<dbReference type="CDD" id="cd06170">
    <property type="entry name" value="LuxR_C_like"/>
    <property type="match status" value="1"/>
</dbReference>
<evidence type="ECO:0000313" key="12">
    <source>
        <dbReference type="EMBL" id="PTM94200.1"/>
    </source>
</evidence>
<dbReference type="PROSITE" id="PS50110">
    <property type="entry name" value="RESPONSE_REGULATORY"/>
    <property type="match status" value="1"/>
</dbReference>
<keyword evidence="7" id="KW-0010">Activator</keyword>
<dbReference type="GO" id="GO:0032993">
    <property type="term" value="C:protein-DNA complex"/>
    <property type="evidence" value="ECO:0007669"/>
    <property type="project" value="UniProtKB-ARBA"/>
</dbReference>
<feature type="modified residue" description="4-aspartylphosphate" evidence="9">
    <location>
        <position position="54"/>
    </location>
</feature>
<dbReference type="SUPFAM" id="SSF46894">
    <property type="entry name" value="C-terminal effector domain of the bipartite response regulators"/>
    <property type="match status" value="1"/>
</dbReference>
<evidence type="ECO:0000256" key="7">
    <source>
        <dbReference type="ARBA" id="ARBA00023159"/>
    </source>
</evidence>
<evidence type="ECO:0000256" key="4">
    <source>
        <dbReference type="ARBA" id="ARBA00023012"/>
    </source>
</evidence>
<dbReference type="AlphaFoldDB" id="A0A2T5B5G9"/>
<dbReference type="InterPro" id="IPR001789">
    <property type="entry name" value="Sig_transdc_resp-reg_receiver"/>
</dbReference>
<dbReference type="Pfam" id="PF00196">
    <property type="entry name" value="GerE"/>
    <property type="match status" value="1"/>
</dbReference>
<keyword evidence="8" id="KW-0804">Transcription</keyword>
<dbReference type="Gene3D" id="1.10.10.10">
    <property type="entry name" value="Winged helix-like DNA-binding domain superfamily/Winged helix DNA-binding domain"/>
    <property type="match status" value="1"/>
</dbReference>
<dbReference type="RefSeq" id="WP_108003643.1">
    <property type="nucleotide sequence ID" value="NZ_JBHEEX010000003.1"/>
</dbReference>
<dbReference type="CDD" id="cd17537">
    <property type="entry name" value="REC_FixJ"/>
    <property type="match status" value="1"/>
</dbReference>
<keyword evidence="4" id="KW-0902">Two-component regulatory system</keyword>
<dbReference type="InterPro" id="IPR011006">
    <property type="entry name" value="CheY-like_superfamily"/>
</dbReference>
<dbReference type="PANTHER" id="PTHR44688">
    <property type="entry name" value="DNA-BINDING TRANSCRIPTIONAL ACTIVATOR DEVR_DOSR"/>
    <property type="match status" value="1"/>
</dbReference>
<reference evidence="12 13" key="1">
    <citation type="submission" date="2018-04" db="EMBL/GenBank/DDBJ databases">
        <title>Genomic Encyclopedia of Type Strains, Phase IV (KMG-IV): sequencing the most valuable type-strain genomes for metagenomic binning, comparative biology and taxonomic classification.</title>
        <authorList>
            <person name="Goeker M."/>
        </authorList>
    </citation>
    <scope>NUCLEOTIDE SEQUENCE [LARGE SCALE GENOMIC DNA]</scope>
    <source>
        <strain evidence="12 13">DSM 7138</strain>
    </source>
</reference>
<dbReference type="SMART" id="SM00448">
    <property type="entry name" value="REC"/>
    <property type="match status" value="1"/>
</dbReference>
<dbReference type="SUPFAM" id="SSF52172">
    <property type="entry name" value="CheY-like"/>
    <property type="match status" value="1"/>
</dbReference>
<evidence type="ECO:0000259" key="11">
    <source>
        <dbReference type="PROSITE" id="PS50110"/>
    </source>
</evidence>
<evidence type="ECO:0000256" key="3">
    <source>
        <dbReference type="ARBA" id="ARBA00022553"/>
    </source>
</evidence>
<feature type="domain" description="Response regulatory" evidence="11">
    <location>
        <begin position="5"/>
        <end position="119"/>
    </location>
</feature>
<dbReference type="OrthoDB" id="9782655at2"/>
<evidence type="ECO:0000256" key="1">
    <source>
        <dbReference type="ARBA" id="ARBA00004496"/>
    </source>
</evidence>
<dbReference type="InterPro" id="IPR036388">
    <property type="entry name" value="WH-like_DNA-bd_sf"/>
</dbReference>
<dbReference type="EMBL" id="PZZZ01000005">
    <property type="protein sequence ID" value="PTM94200.1"/>
    <property type="molecule type" value="Genomic_DNA"/>
</dbReference>
<protein>
    <submittedName>
        <fullName evidence="12">LuxR family two component transcriptional regulator</fullName>
    </submittedName>
</protein>
<dbReference type="Gene3D" id="3.40.50.2300">
    <property type="match status" value="1"/>
</dbReference>
<keyword evidence="3 9" id="KW-0597">Phosphoprotein</keyword>
<evidence type="ECO:0000313" key="13">
    <source>
        <dbReference type="Proteomes" id="UP000241247"/>
    </source>
</evidence>
<dbReference type="Pfam" id="PF00072">
    <property type="entry name" value="Response_reg"/>
    <property type="match status" value="1"/>
</dbReference>
<feature type="domain" description="HTH luxR-type" evidence="10">
    <location>
        <begin position="133"/>
        <end position="198"/>
    </location>
</feature>
<evidence type="ECO:0000256" key="5">
    <source>
        <dbReference type="ARBA" id="ARBA00023015"/>
    </source>
</evidence>
<gene>
    <name evidence="12" type="ORF">C7449_10599</name>
</gene>
<dbReference type="NCBIfam" id="NF006900">
    <property type="entry name" value="PRK09390.1"/>
    <property type="match status" value="1"/>
</dbReference>
<dbReference type="GO" id="GO:0000976">
    <property type="term" value="F:transcription cis-regulatory region binding"/>
    <property type="evidence" value="ECO:0007669"/>
    <property type="project" value="UniProtKB-ARBA"/>
</dbReference>
<evidence type="ECO:0000256" key="2">
    <source>
        <dbReference type="ARBA" id="ARBA00022490"/>
    </source>
</evidence>
<proteinExistence type="predicted"/>
<dbReference type="GO" id="GO:0001216">
    <property type="term" value="F:DNA-binding transcription activator activity"/>
    <property type="evidence" value="ECO:0007669"/>
    <property type="project" value="UniProtKB-ARBA"/>
</dbReference>
<sequence length="202" mass="21872">MTDYTVHIVDDEEPVRKSLAFMLTMNGYAVKVHQSAAAFLSFAPDVQSGILITDLRMPEMTGVDLIRRLRDQNLRIPAIVITGHGDVPMAVEAMKAGAVDFIEKPFGDAVIMEAIERAAGHLGENNAEQGADVEARLKTLSERERQVLSAVVAGLPNKSIAYDLDISPRTVEVHRANVMAKMQAKSLPHLVRMALAAGLGSS</sequence>
<comment type="caution">
    <text evidence="12">The sequence shown here is derived from an EMBL/GenBank/DDBJ whole genome shotgun (WGS) entry which is preliminary data.</text>
</comment>
<organism evidence="12 13">
    <name type="scientific">Mycoplana dimorpha</name>
    <dbReference type="NCBI Taxonomy" id="28320"/>
    <lineage>
        <taxon>Bacteria</taxon>
        <taxon>Pseudomonadati</taxon>
        <taxon>Pseudomonadota</taxon>
        <taxon>Alphaproteobacteria</taxon>
        <taxon>Hyphomicrobiales</taxon>
        <taxon>Rhizobiaceae</taxon>
        <taxon>Mycoplana</taxon>
    </lineage>
</organism>
<dbReference type="InterPro" id="IPR000792">
    <property type="entry name" value="Tscrpt_reg_LuxR_C"/>
</dbReference>
<dbReference type="Proteomes" id="UP000241247">
    <property type="component" value="Unassembled WGS sequence"/>
</dbReference>
<accession>A0A2T5B5G9</accession>
<evidence type="ECO:0000259" key="10">
    <source>
        <dbReference type="PROSITE" id="PS50043"/>
    </source>
</evidence>
<evidence type="ECO:0000256" key="6">
    <source>
        <dbReference type="ARBA" id="ARBA00023125"/>
    </source>
</evidence>
<keyword evidence="6" id="KW-0238">DNA-binding</keyword>
<dbReference type="PRINTS" id="PR00038">
    <property type="entry name" value="HTHLUXR"/>
</dbReference>
<evidence type="ECO:0000256" key="8">
    <source>
        <dbReference type="ARBA" id="ARBA00023163"/>
    </source>
</evidence>
<dbReference type="PROSITE" id="PS50043">
    <property type="entry name" value="HTH_LUXR_2"/>
    <property type="match status" value="1"/>
</dbReference>